<name>A0ABS7RNR6_9ACTN</name>
<evidence type="ECO:0000256" key="1">
    <source>
        <dbReference type="SAM" id="MobiDB-lite"/>
    </source>
</evidence>
<dbReference type="SMART" id="SM00327">
    <property type="entry name" value="VWA"/>
    <property type="match status" value="1"/>
</dbReference>
<dbReference type="CDD" id="cd00198">
    <property type="entry name" value="vWFA"/>
    <property type="match status" value="1"/>
</dbReference>
<feature type="domain" description="VWFA" evidence="2">
    <location>
        <begin position="460"/>
        <end position="642"/>
    </location>
</feature>
<gene>
    <name evidence="3" type="ORF">K1X13_12025</name>
</gene>
<accession>A0ABS7RNR6</accession>
<reference evidence="3 4" key="1">
    <citation type="submission" date="2021-08" db="EMBL/GenBank/DDBJ databases">
        <title>Nocardioides bacterium WL0053 sp. nov., isolated from the sediment.</title>
        <authorList>
            <person name="Wang L."/>
            <person name="Zhang D."/>
            <person name="Zhang A."/>
        </authorList>
    </citation>
    <scope>NUCLEOTIDE SEQUENCE [LARGE SCALE GENOMIC DNA]</scope>
    <source>
        <strain evidence="3 4">WL0053</strain>
    </source>
</reference>
<dbReference type="Gene3D" id="3.40.50.410">
    <property type="entry name" value="von Willebrand factor, type A domain"/>
    <property type="match status" value="1"/>
</dbReference>
<evidence type="ECO:0000313" key="3">
    <source>
        <dbReference type="EMBL" id="MBY9075550.1"/>
    </source>
</evidence>
<keyword evidence="4" id="KW-1185">Reference proteome</keyword>
<feature type="compositionally biased region" description="Basic and acidic residues" evidence="1">
    <location>
        <begin position="396"/>
        <end position="405"/>
    </location>
</feature>
<sequence length="649" mass="71563">MSRHRFRYGPWHGGRDPLAPPYDVREALDEVGREVLAGGSLREALRELMRRGLDGRRGLDDLSERVRRMRERARRQGDLGGTLDQVRAVLDQALAAERDTLAGEEGDDARMAEMELATIPDDVAGAVRALDDYAWHSPEARAAYESIQQMLRREVLDAQFAGLKQALSSDDPAAMERVKDMLADLNALLAAHARGEDTTDRFAEFMDRHGDLFPEHPENVDELIDALARRQAAADRMMASLSPDQREQLAQLMSDALADPDLASEMTQLSDNLRALRPGLGRDPVSMRPGGEALGYSAAVEAVAELADLEALEQQLGQGLPGSTLDDVDVEALERHLGGDAAADLRALRELEHELERQGFVTRDDDGLRLTPRAVRRLGETALRRVFSQLEASGTGDHDDRRTGAADEPTGLTRPWVFGDDLPIDAVRTVSNALRRGGGVGSGRLLVEDFEVVETERRTTAAVALCVDLSYSMVHEGRWGPMKQTALALSHLVETRFRQDALQVIGFDLSARRLSPVQLAGVEPEWVQGTNLQHALMIAARHLRRHPDAEPVVLVVTDGEPTAHLLEDGTPWFSWPTTHATLRATIGQVDELTRYGAALNFFMLGEDPGLARFVDAVARRAGGRVFTPDLSRLGEYVVADYLRARRGRR</sequence>
<dbReference type="InterPro" id="IPR036465">
    <property type="entry name" value="vWFA_dom_sf"/>
</dbReference>
<evidence type="ECO:0000259" key="2">
    <source>
        <dbReference type="SMART" id="SM00327"/>
    </source>
</evidence>
<protein>
    <recommendedName>
        <fullName evidence="2">VWFA domain-containing protein</fullName>
    </recommendedName>
</protein>
<proteinExistence type="predicted"/>
<organism evidence="3 4">
    <name type="scientific">Nocardioides jiangsuensis</name>
    <dbReference type="NCBI Taxonomy" id="2866161"/>
    <lineage>
        <taxon>Bacteria</taxon>
        <taxon>Bacillati</taxon>
        <taxon>Actinomycetota</taxon>
        <taxon>Actinomycetes</taxon>
        <taxon>Propionibacteriales</taxon>
        <taxon>Nocardioidaceae</taxon>
        <taxon>Nocardioides</taxon>
    </lineage>
</organism>
<comment type="caution">
    <text evidence="3">The sequence shown here is derived from an EMBL/GenBank/DDBJ whole genome shotgun (WGS) entry which is preliminary data.</text>
</comment>
<dbReference type="EMBL" id="JAIEZQ010000002">
    <property type="protein sequence ID" value="MBY9075550.1"/>
    <property type="molecule type" value="Genomic_DNA"/>
</dbReference>
<evidence type="ECO:0000313" key="4">
    <source>
        <dbReference type="Proteomes" id="UP000754710"/>
    </source>
</evidence>
<dbReference type="RefSeq" id="WP_221025283.1">
    <property type="nucleotide sequence ID" value="NZ_JAIEZQ010000002.1"/>
</dbReference>
<dbReference type="SUPFAM" id="SSF53300">
    <property type="entry name" value="vWA-like"/>
    <property type="match status" value="1"/>
</dbReference>
<dbReference type="InterPro" id="IPR010723">
    <property type="entry name" value="HemN_C"/>
</dbReference>
<feature type="region of interest" description="Disordered" evidence="1">
    <location>
        <begin position="390"/>
        <end position="412"/>
    </location>
</feature>
<dbReference type="Proteomes" id="UP000754710">
    <property type="component" value="Unassembled WGS sequence"/>
</dbReference>
<dbReference type="InterPro" id="IPR002035">
    <property type="entry name" value="VWF_A"/>
</dbReference>
<dbReference type="Pfam" id="PF06969">
    <property type="entry name" value="HemN_C"/>
    <property type="match status" value="1"/>
</dbReference>